<reference evidence="3" key="1">
    <citation type="submission" date="2022-11" db="UniProtKB">
        <authorList>
            <consortium name="WormBaseParasite"/>
        </authorList>
    </citation>
    <scope>IDENTIFICATION</scope>
</reference>
<feature type="compositionally biased region" description="Basic and acidic residues" evidence="1">
    <location>
        <begin position="51"/>
        <end position="60"/>
    </location>
</feature>
<feature type="region of interest" description="Disordered" evidence="1">
    <location>
        <begin position="1"/>
        <end position="20"/>
    </location>
</feature>
<evidence type="ECO:0000256" key="1">
    <source>
        <dbReference type="SAM" id="MobiDB-lite"/>
    </source>
</evidence>
<name>A0A915IFR5_ROMCU</name>
<accession>A0A915IFR5</accession>
<dbReference type="WBParaSite" id="nRc.2.0.1.t12648-RA">
    <property type="protein sequence ID" value="nRc.2.0.1.t12648-RA"/>
    <property type="gene ID" value="nRc.2.0.1.g12648"/>
</dbReference>
<protein>
    <submittedName>
        <fullName evidence="3">Uncharacterized protein</fullName>
    </submittedName>
</protein>
<feature type="region of interest" description="Disordered" evidence="1">
    <location>
        <begin position="77"/>
        <end position="102"/>
    </location>
</feature>
<dbReference type="Proteomes" id="UP000887565">
    <property type="component" value="Unplaced"/>
</dbReference>
<evidence type="ECO:0000313" key="3">
    <source>
        <dbReference type="WBParaSite" id="nRc.2.0.1.t12648-RA"/>
    </source>
</evidence>
<dbReference type="AlphaFoldDB" id="A0A915IFR5"/>
<evidence type="ECO:0000313" key="2">
    <source>
        <dbReference type="Proteomes" id="UP000887565"/>
    </source>
</evidence>
<organism evidence="2 3">
    <name type="scientific">Romanomermis culicivorax</name>
    <name type="common">Nematode worm</name>
    <dbReference type="NCBI Taxonomy" id="13658"/>
    <lineage>
        <taxon>Eukaryota</taxon>
        <taxon>Metazoa</taxon>
        <taxon>Ecdysozoa</taxon>
        <taxon>Nematoda</taxon>
        <taxon>Enoplea</taxon>
        <taxon>Dorylaimia</taxon>
        <taxon>Mermithida</taxon>
        <taxon>Mermithoidea</taxon>
        <taxon>Mermithidae</taxon>
        <taxon>Romanomermis</taxon>
    </lineage>
</organism>
<sequence length="130" mass="14692">MGEKHKPSTPTHWDEKKKTAWWEATSGEYKSGRRGTRLVHKTYNNNNKNKNNRERERDQGTRTAVCYTHQHTTPYGWEGEAGHYDRSDTKTCTGRPRRKGQRMAQVGACGGRTLQVVLLPGLSVSCTCAG</sequence>
<proteinExistence type="predicted"/>
<keyword evidence="2" id="KW-1185">Reference proteome</keyword>
<feature type="compositionally biased region" description="Basic and acidic residues" evidence="1">
    <location>
        <begin position="80"/>
        <end position="89"/>
    </location>
</feature>
<feature type="region of interest" description="Disordered" evidence="1">
    <location>
        <begin position="29"/>
        <end position="61"/>
    </location>
</feature>